<keyword evidence="2 8" id="KW-0808">Transferase</keyword>
<comment type="catalytic activity">
    <reaction evidence="7 9">
        <text>beta-D-fructose 1-phosphate + ATP = beta-D-fructose 1,6-bisphosphate + ADP + H(+)</text>
        <dbReference type="Rhea" id="RHEA:14213"/>
        <dbReference type="ChEBI" id="CHEBI:15378"/>
        <dbReference type="ChEBI" id="CHEBI:30616"/>
        <dbReference type="ChEBI" id="CHEBI:32966"/>
        <dbReference type="ChEBI" id="CHEBI:138881"/>
        <dbReference type="ChEBI" id="CHEBI:456216"/>
        <dbReference type="EC" id="2.7.1.56"/>
    </reaction>
</comment>
<dbReference type="NCBIfam" id="TIGR03168">
    <property type="entry name" value="1-PFK"/>
    <property type="match status" value="1"/>
</dbReference>
<evidence type="ECO:0000259" key="10">
    <source>
        <dbReference type="Pfam" id="PF00294"/>
    </source>
</evidence>
<proteinExistence type="inferred from homology"/>
<dbReference type="EC" id="2.7.1.144" evidence="8"/>
<dbReference type="PROSITE" id="PS00584">
    <property type="entry name" value="PFKB_KINASES_2"/>
    <property type="match status" value="1"/>
</dbReference>
<name>A0A1M4UGQ1_9LACT</name>
<dbReference type="GO" id="GO:0005829">
    <property type="term" value="C:cytosol"/>
    <property type="evidence" value="ECO:0007669"/>
    <property type="project" value="TreeGrafter"/>
</dbReference>
<evidence type="ECO:0000256" key="4">
    <source>
        <dbReference type="ARBA" id="ARBA00022741"/>
    </source>
</evidence>
<evidence type="ECO:0000256" key="8">
    <source>
        <dbReference type="PIRNR" id="PIRNR000535"/>
    </source>
</evidence>
<dbReference type="GO" id="GO:0044281">
    <property type="term" value="P:small molecule metabolic process"/>
    <property type="evidence" value="ECO:0007669"/>
    <property type="project" value="UniProtKB-ARBA"/>
</dbReference>
<dbReference type="STRING" id="1121025.SAMN02745249_00674"/>
<dbReference type="GO" id="GO:0009024">
    <property type="term" value="F:tagatose-6-phosphate kinase activity"/>
    <property type="evidence" value="ECO:0007669"/>
    <property type="project" value="UniProtKB-EC"/>
</dbReference>
<dbReference type="GO" id="GO:2001059">
    <property type="term" value="P:D-tagatose 6-phosphate catabolic process"/>
    <property type="evidence" value="ECO:0007669"/>
    <property type="project" value="UniProtKB-UniPathway"/>
</dbReference>
<comment type="pathway">
    <text evidence="8">Carbohydrate metabolism; D-tagatose 6-phosphate degradation; D-glyceraldehyde 3-phosphate and glycerone phosphate from D-tagatose 6-phosphate: step 1/2.</text>
</comment>
<keyword evidence="5 9" id="KW-0418">Kinase</keyword>
<keyword evidence="3 8" id="KW-0423">Lactose metabolism</keyword>
<protein>
    <recommendedName>
        <fullName evidence="8">Tagatose-6-phosphate kinase</fullName>
        <ecNumber evidence="8">2.7.1.144</ecNumber>
    </recommendedName>
</protein>
<keyword evidence="4 8" id="KW-0547">Nucleotide-binding</keyword>
<evidence type="ECO:0000256" key="2">
    <source>
        <dbReference type="ARBA" id="ARBA00022679"/>
    </source>
</evidence>
<evidence type="ECO:0000256" key="1">
    <source>
        <dbReference type="ARBA" id="ARBA00005380"/>
    </source>
</evidence>
<dbReference type="GO" id="GO:0005988">
    <property type="term" value="P:lactose metabolic process"/>
    <property type="evidence" value="ECO:0007669"/>
    <property type="project" value="UniProtKB-KW"/>
</dbReference>
<dbReference type="PANTHER" id="PTHR46566:SF1">
    <property type="entry name" value="1-PHOSPHOFRUCTOKINASE"/>
    <property type="match status" value="1"/>
</dbReference>
<dbReference type="UniPathway" id="UPA00704">
    <property type="reaction ID" value="UER00715"/>
</dbReference>
<dbReference type="NCBIfam" id="TIGR03828">
    <property type="entry name" value="pfkB"/>
    <property type="match status" value="1"/>
</dbReference>
<dbReference type="Proteomes" id="UP000184128">
    <property type="component" value="Unassembled WGS sequence"/>
</dbReference>
<dbReference type="GO" id="GO:0016052">
    <property type="term" value="P:carbohydrate catabolic process"/>
    <property type="evidence" value="ECO:0007669"/>
    <property type="project" value="UniProtKB-ARBA"/>
</dbReference>
<evidence type="ECO:0000256" key="5">
    <source>
        <dbReference type="ARBA" id="ARBA00022777"/>
    </source>
</evidence>
<organism evidence="11 12">
    <name type="scientific">Atopostipes suicloacalis DSM 15692</name>
    <dbReference type="NCBI Taxonomy" id="1121025"/>
    <lineage>
        <taxon>Bacteria</taxon>
        <taxon>Bacillati</taxon>
        <taxon>Bacillota</taxon>
        <taxon>Bacilli</taxon>
        <taxon>Lactobacillales</taxon>
        <taxon>Carnobacteriaceae</taxon>
        <taxon>Atopostipes</taxon>
    </lineage>
</organism>
<evidence type="ECO:0000256" key="3">
    <source>
        <dbReference type="ARBA" id="ARBA00022736"/>
    </source>
</evidence>
<evidence type="ECO:0000256" key="9">
    <source>
        <dbReference type="RuleBase" id="RU369061"/>
    </source>
</evidence>
<keyword evidence="6 8" id="KW-0067">ATP-binding</keyword>
<dbReference type="RefSeq" id="WP_073296403.1">
    <property type="nucleotide sequence ID" value="NZ_FQUF01000008.1"/>
</dbReference>
<comment type="similarity">
    <text evidence="1">Belongs to the carbohydrate kinase pfkB family.</text>
</comment>
<dbReference type="Gene3D" id="3.40.1190.20">
    <property type="match status" value="1"/>
</dbReference>
<dbReference type="FunFam" id="3.40.1190.20:FF:000001">
    <property type="entry name" value="Phosphofructokinase"/>
    <property type="match status" value="1"/>
</dbReference>
<accession>A0A1M4UGQ1</accession>
<feature type="domain" description="Carbohydrate kinase PfkB" evidence="10">
    <location>
        <begin position="6"/>
        <end position="283"/>
    </location>
</feature>
<dbReference type="GO" id="GO:0008662">
    <property type="term" value="F:1-phosphofructokinase activity"/>
    <property type="evidence" value="ECO:0007669"/>
    <property type="project" value="UniProtKB-UniRule"/>
</dbReference>
<dbReference type="Pfam" id="PF00294">
    <property type="entry name" value="PfkB"/>
    <property type="match status" value="1"/>
</dbReference>
<dbReference type="AlphaFoldDB" id="A0A1M4UGQ1"/>
<dbReference type="InterPro" id="IPR017583">
    <property type="entry name" value="Tagatose/fructose_Pkinase"/>
</dbReference>
<reference evidence="11 12" key="1">
    <citation type="submission" date="2016-11" db="EMBL/GenBank/DDBJ databases">
        <authorList>
            <person name="Jaros S."/>
            <person name="Januszkiewicz K."/>
            <person name="Wedrychowicz H."/>
        </authorList>
    </citation>
    <scope>NUCLEOTIDE SEQUENCE [LARGE SCALE GENOMIC DNA]</scope>
    <source>
        <strain evidence="11 12">DSM 15692</strain>
    </source>
</reference>
<evidence type="ECO:0000256" key="7">
    <source>
        <dbReference type="ARBA" id="ARBA00047745"/>
    </source>
</evidence>
<dbReference type="InterPro" id="IPR029056">
    <property type="entry name" value="Ribokinase-like"/>
</dbReference>
<dbReference type="EMBL" id="FQUF01000008">
    <property type="protein sequence ID" value="SHE55931.1"/>
    <property type="molecule type" value="Genomic_DNA"/>
</dbReference>
<dbReference type="OrthoDB" id="9801219at2"/>
<evidence type="ECO:0000313" key="11">
    <source>
        <dbReference type="EMBL" id="SHE55931.1"/>
    </source>
</evidence>
<dbReference type="InterPro" id="IPR002173">
    <property type="entry name" value="Carboh/pur_kinase_PfkB_CS"/>
</dbReference>
<evidence type="ECO:0000313" key="12">
    <source>
        <dbReference type="Proteomes" id="UP000184128"/>
    </source>
</evidence>
<evidence type="ECO:0000256" key="6">
    <source>
        <dbReference type="ARBA" id="ARBA00022840"/>
    </source>
</evidence>
<comment type="similarity">
    <text evidence="8">Belongs to the carbohydrate kinase PfkB family. LacC subfamily.</text>
</comment>
<dbReference type="PIRSF" id="PIRSF000535">
    <property type="entry name" value="1PFK/6PFK/LacC"/>
    <property type="match status" value="1"/>
</dbReference>
<comment type="catalytic activity">
    <reaction evidence="8">
        <text>D-tagatofuranose 6-phosphate + ATP = D-tagatofuranose 1,6-bisphosphate + ADP + H(+)</text>
        <dbReference type="Rhea" id="RHEA:12420"/>
        <dbReference type="ChEBI" id="CHEBI:15378"/>
        <dbReference type="ChEBI" id="CHEBI:30616"/>
        <dbReference type="ChEBI" id="CHEBI:58694"/>
        <dbReference type="ChEBI" id="CHEBI:58695"/>
        <dbReference type="ChEBI" id="CHEBI:456216"/>
        <dbReference type="EC" id="2.7.1.144"/>
    </reaction>
</comment>
<dbReference type="SUPFAM" id="SSF53613">
    <property type="entry name" value="Ribokinase-like"/>
    <property type="match status" value="1"/>
</dbReference>
<comment type="function">
    <text evidence="9">Catalyzes the ATP-dependent phosphorylation of fructose-l-phosphate to fructose-l,6-bisphosphate.</text>
</comment>
<dbReference type="GO" id="GO:0005524">
    <property type="term" value="F:ATP binding"/>
    <property type="evidence" value="ECO:0007669"/>
    <property type="project" value="UniProtKB-UniRule"/>
</dbReference>
<dbReference type="InterPro" id="IPR022463">
    <property type="entry name" value="1-PFruKinase"/>
</dbReference>
<dbReference type="PANTHER" id="PTHR46566">
    <property type="entry name" value="1-PHOSPHOFRUCTOKINASE-RELATED"/>
    <property type="match status" value="1"/>
</dbReference>
<dbReference type="InterPro" id="IPR011611">
    <property type="entry name" value="PfkB_dom"/>
</dbReference>
<sequence>MIYTLTLNPSIDYIMPLEHLQLGATNYAQGEYMLPGGKGINVSRVLNQLNVPNQALGFIGGHTGKFIEEWLEKEGAACQFIPVEGQTRINVKLKGESETEINGRGPEISQEKSRELKKQIGQLTAQDTLVISGSKNKGLSETFYNEIIEICQKNQTSFILDTNSKELLEALVAQPFLVKPNQAELGDLFGETIQTKEEAIHYGKKLQEAGAQNVIVSLGGEGAIFIDESQVIIADSPKGKVKNTVGSGDSMIAGFIAGIEKGKSKEEAFKLGVQSGSATAFNEDLATKKEIEALNDQIKTREVE</sequence>
<dbReference type="CDD" id="cd01164">
    <property type="entry name" value="FruK_PfkB_like"/>
    <property type="match status" value="1"/>
</dbReference>
<gene>
    <name evidence="11" type="ORF">SAMN02745249_00674</name>
</gene>
<keyword evidence="12" id="KW-1185">Reference proteome</keyword>